<feature type="transmembrane region" description="Helical" evidence="1">
    <location>
        <begin position="66"/>
        <end position="83"/>
    </location>
</feature>
<comment type="caution">
    <text evidence="2">The sequence shown here is derived from an EMBL/GenBank/DDBJ whole genome shotgun (WGS) entry which is preliminary data.</text>
</comment>
<keyword evidence="1" id="KW-0472">Membrane</keyword>
<keyword evidence="1" id="KW-1133">Transmembrane helix</keyword>
<dbReference type="Proteomes" id="UP000256253">
    <property type="component" value="Unassembled WGS sequence"/>
</dbReference>
<dbReference type="AlphaFoldDB" id="A0A3D9UUR4"/>
<feature type="transmembrane region" description="Helical" evidence="1">
    <location>
        <begin position="32"/>
        <end position="54"/>
    </location>
</feature>
<accession>A0A3D9UUR4</accession>
<organism evidence="2 3">
    <name type="scientific">Calidifontibacter indicus</name>
    <dbReference type="NCBI Taxonomy" id="419650"/>
    <lineage>
        <taxon>Bacteria</taxon>
        <taxon>Bacillati</taxon>
        <taxon>Actinomycetota</taxon>
        <taxon>Actinomycetes</taxon>
        <taxon>Micrococcales</taxon>
        <taxon>Dermacoccaceae</taxon>
        <taxon>Calidifontibacter</taxon>
    </lineage>
</organism>
<dbReference type="Pfam" id="PF11222">
    <property type="entry name" value="DUF3017"/>
    <property type="match status" value="1"/>
</dbReference>
<sequence>MRRPPLGPAWWVLVAGALVALFAMVLDVRTGGYLLAATTGLGALMRAVAPDRFAGAVAVRRRGTDVVLYGLVTIALIVVFTLVKL</sequence>
<reference evidence="2 3" key="1">
    <citation type="submission" date="2018-08" db="EMBL/GenBank/DDBJ databases">
        <title>Sequencing the genomes of 1000 actinobacteria strains.</title>
        <authorList>
            <person name="Klenk H.-P."/>
        </authorList>
    </citation>
    <scope>NUCLEOTIDE SEQUENCE [LARGE SCALE GENOMIC DNA]</scope>
    <source>
        <strain evidence="2 3">DSM 22967</strain>
    </source>
</reference>
<keyword evidence="3" id="KW-1185">Reference proteome</keyword>
<gene>
    <name evidence="2" type="ORF">DFJ65_1361</name>
</gene>
<proteinExistence type="predicted"/>
<dbReference type="InterPro" id="IPR021385">
    <property type="entry name" value="DUF3017"/>
</dbReference>
<evidence type="ECO:0000313" key="3">
    <source>
        <dbReference type="Proteomes" id="UP000256253"/>
    </source>
</evidence>
<protein>
    <submittedName>
        <fullName evidence="2">DUF3017 family protein</fullName>
    </submittedName>
</protein>
<evidence type="ECO:0000256" key="1">
    <source>
        <dbReference type="SAM" id="Phobius"/>
    </source>
</evidence>
<feature type="transmembrane region" description="Helical" evidence="1">
    <location>
        <begin position="7"/>
        <end position="26"/>
    </location>
</feature>
<name>A0A3D9UUR4_9MICO</name>
<keyword evidence="1" id="KW-0812">Transmembrane</keyword>
<dbReference type="EMBL" id="QTUA01000001">
    <property type="protein sequence ID" value="REF30355.1"/>
    <property type="molecule type" value="Genomic_DNA"/>
</dbReference>
<dbReference type="RefSeq" id="WP_147301337.1">
    <property type="nucleotide sequence ID" value="NZ_QTUA01000001.1"/>
</dbReference>
<evidence type="ECO:0000313" key="2">
    <source>
        <dbReference type="EMBL" id="REF30355.1"/>
    </source>
</evidence>